<accession>A0ABR1NP13</accession>
<dbReference type="Pfam" id="PF00583">
    <property type="entry name" value="Acetyltransf_1"/>
    <property type="match status" value="1"/>
</dbReference>
<dbReference type="InterPro" id="IPR039143">
    <property type="entry name" value="GNPNAT1-like"/>
</dbReference>
<gene>
    <name evidence="3" type="primary">GNA1_2</name>
    <name evidence="3" type="ORF">SLS63_013276</name>
</gene>
<dbReference type="Gene3D" id="3.40.630.30">
    <property type="match status" value="1"/>
</dbReference>
<feature type="domain" description="N-acetyltransferase" evidence="2">
    <location>
        <begin position="25"/>
        <end position="180"/>
    </location>
</feature>
<dbReference type="EC" id="2.3.1.4" evidence="1"/>
<keyword evidence="1" id="KW-0808">Transferase</keyword>
<evidence type="ECO:0000313" key="3">
    <source>
        <dbReference type="EMBL" id="KAK7709271.1"/>
    </source>
</evidence>
<comment type="pathway">
    <text evidence="1">Nucleotide-sugar biosynthesis; UDP-N-acetyl-alpha-D-glucosamine biosynthesis; N-acetyl-alpha-D-glucosamine 1-phosphate from alpha-D-glucosamine 6-phosphate (route I): step 1/2.</text>
</comment>
<protein>
    <recommendedName>
        <fullName evidence="1">Glucosamine 6-phosphate N-acetyltransferase</fullName>
        <ecNumber evidence="1">2.3.1.4</ecNumber>
    </recommendedName>
</protein>
<dbReference type="PANTHER" id="PTHR13355">
    <property type="entry name" value="GLUCOSAMINE 6-PHOSPHATE N-ACETYLTRANSFERASE"/>
    <property type="match status" value="1"/>
</dbReference>
<dbReference type="SUPFAM" id="SSF55729">
    <property type="entry name" value="Acyl-CoA N-acyltransferases (Nat)"/>
    <property type="match status" value="1"/>
</dbReference>
<sequence length="183" mass="20162">MAVSNALFDPDLISPEAKAAFPEGYTIRPLQRGDYGKGFFECLSVLTYVGNVSEERFLERFDWMATQGKGIHYFLVIEHDGQIVGTGTLVVERKLVSGFLSIHDLGTVAHVEEVSIRKEYQSKGLGLKLLNALSSVAKSVGCYKSKLGCSEANEAFYVKCGYEKGGRVMSEDYEGPKPAYERG</sequence>
<dbReference type="Proteomes" id="UP001430848">
    <property type="component" value="Unassembled WGS sequence"/>
</dbReference>
<name>A0ABR1NP13_DIAER</name>
<comment type="caution">
    <text evidence="3">The sequence shown here is derived from an EMBL/GenBank/DDBJ whole genome shotgun (WGS) entry which is preliminary data.</text>
</comment>
<dbReference type="CDD" id="cd04301">
    <property type="entry name" value="NAT_SF"/>
    <property type="match status" value="1"/>
</dbReference>
<dbReference type="InterPro" id="IPR016181">
    <property type="entry name" value="Acyl_CoA_acyltransferase"/>
</dbReference>
<comment type="catalytic activity">
    <reaction evidence="1">
        <text>D-glucosamine 6-phosphate + acetyl-CoA = N-acetyl-D-glucosamine 6-phosphate + CoA + H(+)</text>
        <dbReference type="Rhea" id="RHEA:10292"/>
        <dbReference type="ChEBI" id="CHEBI:15378"/>
        <dbReference type="ChEBI" id="CHEBI:57287"/>
        <dbReference type="ChEBI" id="CHEBI:57288"/>
        <dbReference type="ChEBI" id="CHEBI:57513"/>
        <dbReference type="ChEBI" id="CHEBI:58725"/>
        <dbReference type="EC" id="2.3.1.4"/>
    </reaction>
</comment>
<evidence type="ECO:0000259" key="2">
    <source>
        <dbReference type="PROSITE" id="PS51186"/>
    </source>
</evidence>
<proteinExistence type="inferred from homology"/>
<reference evidence="3 4" key="1">
    <citation type="submission" date="2024-02" db="EMBL/GenBank/DDBJ databases">
        <title>De novo assembly and annotation of 12 fungi associated with fruit tree decline syndrome in Ontario, Canada.</title>
        <authorList>
            <person name="Sulman M."/>
            <person name="Ellouze W."/>
            <person name="Ilyukhin E."/>
        </authorList>
    </citation>
    <scope>NUCLEOTIDE SEQUENCE [LARGE SCALE GENOMIC DNA]</scope>
    <source>
        <strain evidence="3 4">M169</strain>
    </source>
</reference>
<keyword evidence="1" id="KW-0012">Acyltransferase</keyword>
<organism evidence="3 4">
    <name type="scientific">Diaporthe eres</name>
    <name type="common">Phomopsis oblonga</name>
    <dbReference type="NCBI Taxonomy" id="83184"/>
    <lineage>
        <taxon>Eukaryota</taxon>
        <taxon>Fungi</taxon>
        <taxon>Dikarya</taxon>
        <taxon>Ascomycota</taxon>
        <taxon>Pezizomycotina</taxon>
        <taxon>Sordariomycetes</taxon>
        <taxon>Sordariomycetidae</taxon>
        <taxon>Diaporthales</taxon>
        <taxon>Diaporthaceae</taxon>
        <taxon>Diaporthe</taxon>
        <taxon>Diaporthe eres species complex</taxon>
    </lineage>
</organism>
<dbReference type="InterPro" id="IPR000182">
    <property type="entry name" value="GNAT_dom"/>
</dbReference>
<keyword evidence="4" id="KW-1185">Reference proteome</keyword>
<evidence type="ECO:0000256" key="1">
    <source>
        <dbReference type="RuleBase" id="RU365086"/>
    </source>
</evidence>
<dbReference type="PANTHER" id="PTHR13355:SF11">
    <property type="entry name" value="GLUCOSAMINE 6-PHOSPHATE N-ACETYLTRANSFERASE"/>
    <property type="match status" value="1"/>
</dbReference>
<comment type="similarity">
    <text evidence="1">Belongs to the acetyltransferase family. GNA1 subfamily.</text>
</comment>
<dbReference type="EMBL" id="JAKNSF020000172">
    <property type="protein sequence ID" value="KAK7709271.1"/>
    <property type="molecule type" value="Genomic_DNA"/>
</dbReference>
<dbReference type="PROSITE" id="PS51186">
    <property type="entry name" value="GNAT"/>
    <property type="match status" value="1"/>
</dbReference>
<evidence type="ECO:0000313" key="4">
    <source>
        <dbReference type="Proteomes" id="UP001430848"/>
    </source>
</evidence>